<dbReference type="AlphaFoldDB" id="A0A0D6R0W2"/>
<keyword evidence="1" id="KW-0378">Hydrolase</keyword>
<dbReference type="PANTHER" id="PTHR12320">
    <property type="entry name" value="PROTEIN PHOSPHATASE 2C"/>
    <property type="match status" value="1"/>
</dbReference>
<dbReference type="SMART" id="SM00332">
    <property type="entry name" value="PP2Cc"/>
    <property type="match status" value="1"/>
</dbReference>
<keyword evidence="1" id="KW-0464">Manganese</keyword>
<feature type="domain" description="PPM-type phosphatase" evidence="2">
    <location>
        <begin position="89"/>
        <end position="326"/>
    </location>
</feature>
<accession>A0A0D6R0W2</accession>
<sequence>MERVLTASSQCLKFITTEFTIKCKIQGAAASVAAWSPKPRKLSTPTLTAAFLVPPSTSRVCCLSAREHTTNTGFYQNQAPLDNKVLKLISGSCYLPHPDKEEIGGEDANFVLEQTIGIADGVGGWAEVGINAGDYARELMANSVAAIQQEPESFIDPARVLEKAYLNTKSRGSSTACILTLSDRGLHAVNLGDSGFIVTRGHHTLFRSPIQQHSFNCSFQLESGDGSDVPSSAQAFTIHVAQGDVIIAGTDGLFDNLYDSELSALVVDAVADRLGPQATAEKIASSARQRALDKDKDTPFSDSAQSAGYWYRGGKLDDITVVVSFVTAID</sequence>
<organism evidence="3">
    <name type="scientific">Araucaria cunninghamii</name>
    <name type="common">Hoop pine</name>
    <name type="synonym">Moreton Bay pine</name>
    <dbReference type="NCBI Taxonomy" id="56994"/>
    <lineage>
        <taxon>Eukaryota</taxon>
        <taxon>Viridiplantae</taxon>
        <taxon>Streptophyta</taxon>
        <taxon>Embryophyta</taxon>
        <taxon>Tracheophyta</taxon>
        <taxon>Spermatophyta</taxon>
        <taxon>Pinopsida</taxon>
        <taxon>Pinidae</taxon>
        <taxon>Conifers II</taxon>
        <taxon>Araucariales</taxon>
        <taxon>Araucariaceae</taxon>
        <taxon>Araucaria</taxon>
    </lineage>
</organism>
<dbReference type="InterPro" id="IPR036457">
    <property type="entry name" value="PPM-type-like_dom_sf"/>
</dbReference>
<comment type="cofactor">
    <cofactor evidence="1">
        <name>Mn(2+)</name>
        <dbReference type="ChEBI" id="CHEBI:29035"/>
    </cofactor>
</comment>
<proteinExistence type="inferred from homology"/>
<dbReference type="Gene3D" id="3.60.40.10">
    <property type="entry name" value="PPM-type phosphatase domain"/>
    <property type="match status" value="2"/>
</dbReference>
<reference evidence="3" key="1">
    <citation type="submission" date="2015-03" db="EMBL/GenBank/DDBJ databases">
        <title>A transcriptome of Araucaria cunninghamii, an australian fine timber species.</title>
        <authorList>
            <person name="Jing Yi C.J.Y."/>
            <person name="Yin San L.Y.S."/>
            <person name="Abdul Karim S.S."/>
            <person name="Wan Azmi N.N."/>
            <person name="Hercus R.R."/>
            <person name="Croft L.L."/>
        </authorList>
    </citation>
    <scope>NUCLEOTIDE SEQUENCE</scope>
    <source>
        <strain evidence="3">MI0301</strain>
        <tissue evidence="3">Leaf</tissue>
    </source>
</reference>
<dbReference type="PANTHER" id="PTHR12320:SF83">
    <property type="entry name" value="PROTEIN PHOSPHATASE 2C 55-RELATED"/>
    <property type="match status" value="1"/>
</dbReference>
<dbReference type="PROSITE" id="PS51746">
    <property type="entry name" value="PPM_2"/>
    <property type="match status" value="1"/>
</dbReference>
<keyword evidence="1" id="KW-0904">Protein phosphatase</keyword>
<dbReference type="GO" id="GO:0046872">
    <property type="term" value="F:metal ion binding"/>
    <property type="evidence" value="ECO:0007669"/>
    <property type="project" value="UniProtKB-UniRule"/>
</dbReference>
<dbReference type="Pfam" id="PF13672">
    <property type="entry name" value="PP2C_2"/>
    <property type="match status" value="1"/>
</dbReference>
<keyword evidence="1" id="KW-0479">Metal-binding</keyword>
<comment type="catalytic activity">
    <reaction evidence="1">
        <text>O-phospho-L-seryl-[protein] + H2O = L-seryl-[protein] + phosphate</text>
        <dbReference type="Rhea" id="RHEA:20629"/>
        <dbReference type="Rhea" id="RHEA-COMP:9863"/>
        <dbReference type="Rhea" id="RHEA-COMP:11604"/>
        <dbReference type="ChEBI" id="CHEBI:15377"/>
        <dbReference type="ChEBI" id="CHEBI:29999"/>
        <dbReference type="ChEBI" id="CHEBI:43474"/>
        <dbReference type="ChEBI" id="CHEBI:83421"/>
        <dbReference type="EC" id="3.1.3.16"/>
    </reaction>
</comment>
<comment type="similarity">
    <text evidence="1">Belongs to the PP2C family.</text>
</comment>
<comment type="cofactor">
    <cofactor evidence="1">
        <name>Mg(2+)</name>
        <dbReference type="ChEBI" id="CHEBI:18420"/>
    </cofactor>
</comment>
<dbReference type="InterPro" id="IPR001932">
    <property type="entry name" value="PPM-type_phosphatase-like_dom"/>
</dbReference>
<name>A0A0D6R0W2_ARACU</name>
<evidence type="ECO:0000313" key="3">
    <source>
        <dbReference type="EMBL" id="JAG97452.1"/>
    </source>
</evidence>
<evidence type="ECO:0000256" key="1">
    <source>
        <dbReference type="RuleBase" id="RU366020"/>
    </source>
</evidence>
<dbReference type="EC" id="3.1.3.16" evidence="1"/>
<dbReference type="SUPFAM" id="SSF81606">
    <property type="entry name" value="PP2C-like"/>
    <property type="match status" value="1"/>
</dbReference>
<dbReference type="GO" id="GO:0004722">
    <property type="term" value="F:protein serine/threonine phosphatase activity"/>
    <property type="evidence" value="ECO:0007669"/>
    <property type="project" value="UniProtKB-EC"/>
</dbReference>
<evidence type="ECO:0000259" key="2">
    <source>
        <dbReference type="PROSITE" id="PS51746"/>
    </source>
</evidence>
<dbReference type="EMBL" id="GCKF01033074">
    <property type="protein sequence ID" value="JAG97452.1"/>
    <property type="molecule type" value="Transcribed_RNA"/>
</dbReference>
<dbReference type="InterPro" id="IPR039123">
    <property type="entry name" value="PPTC7"/>
</dbReference>
<comment type="catalytic activity">
    <reaction evidence="1">
        <text>O-phospho-L-threonyl-[protein] + H2O = L-threonyl-[protein] + phosphate</text>
        <dbReference type="Rhea" id="RHEA:47004"/>
        <dbReference type="Rhea" id="RHEA-COMP:11060"/>
        <dbReference type="Rhea" id="RHEA-COMP:11605"/>
        <dbReference type="ChEBI" id="CHEBI:15377"/>
        <dbReference type="ChEBI" id="CHEBI:30013"/>
        <dbReference type="ChEBI" id="CHEBI:43474"/>
        <dbReference type="ChEBI" id="CHEBI:61977"/>
        <dbReference type="EC" id="3.1.3.16"/>
    </reaction>
</comment>
<protein>
    <recommendedName>
        <fullName evidence="1">Protein phosphatase</fullName>
        <ecNumber evidence="1">3.1.3.16</ecNumber>
    </recommendedName>
</protein>
<keyword evidence="1" id="KW-0460">Magnesium</keyword>
<dbReference type="SMART" id="SM00331">
    <property type="entry name" value="PP2C_SIG"/>
    <property type="match status" value="1"/>
</dbReference>